<evidence type="ECO:0000256" key="10">
    <source>
        <dbReference type="SAM" id="Phobius"/>
    </source>
</evidence>
<accession>A0A7K6IG01</accession>
<dbReference type="PRINTS" id="PR01077">
    <property type="entry name" value="CLAUDIN"/>
</dbReference>
<organism evidence="11 12">
    <name type="scientific">Dasyornis broadbenti</name>
    <name type="common">rufous bristle-bird</name>
    <dbReference type="NCBI Taxonomy" id="243059"/>
    <lineage>
        <taxon>Eukaryota</taxon>
        <taxon>Metazoa</taxon>
        <taxon>Chordata</taxon>
        <taxon>Craniata</taxon>
        <taxon>Vertebrata</taxon>
        <taxon>Euteleostomi</taxon>
        <taxon>Archelosauria</taxon>
        <taxon>Archosauria</taxon>
        <taxon>Dinosauria</taxon>
        <taxon>Saurischia</taxon>
        <taxon>Theropoda</taxon>
        <taxon>Coelurosauria</taxon>
        <taxon>Aves</taxon>
        <taxon>Neognathae</taxon>
        <taxon>Neoaves</taxon>
        <taxon>Telluraves</taxon>
        <taxon>Australaves</taxon>
        <taxon>Passeriformes</taxon>
        <taxon>Meliphagoidea</taxon>
        <taxon>Dasyornithidae</taxon>
        <taxon>Dasyornis</taxon>
    </lineage>
</organism>
<keyword evidence="4" id="KW-0796">Tight junction</keyword>
<evidence type="ECO:0000256" key="9">
    <source>
        <dbReference type="ARBA" id="ARBA00023136"/>
    </source>
</evidence>
<evidence type="ECO:0000256" key="1">
    <source>
        <dbReference type="ARBA" id="ARBA00004435"/>
    </source>
</evidence>
<dbReference type="GO" id="GO:0005923">
    <property type="term" value="C:bicellular tight junction"/>
    <property type="evidence" value="ECO:0007669"/>
    <property type="project" value="UniProtKB-SubCell"/>
</dbReference>
<comment type="subcellular location">
    <subcellularLocation>
        <location evidence="1">Cell junction</location>
        <location evidence="1">Tight junction</location>
    </subcellularLocation>
    <subcellularLocation>
        <location evidence="2">Cell membrane</location>
        <topology evidence="2">Multi-pass membrane protein</topology>
    </subcellularLocation>
</comment>
<feature type="transmembrane region" description="Helical" evidence="10">
    <location>
        <begin position="79"/>
        <end position="100"/>
    </location>
</feature>
<evidence type="ECO:0000256" key="5">
    <source>
        <dbReference type="ARBA" id="ARBA00022475"/>
    </source>
</evidence>
<comment type="caution">
    <text evidence="11">The sequence shown here is derived from an EMBL/GenBank/DDBJ whole genome shotgun (WGS) entry which is preliminary data.</text>
</comment>
<evidence type="ECO:0000256" key="6">
    <source>
        <dbReference type="ARBA" id="ARBA00022692"/>
    </source>
</evidence>
<evidence type="ECO:0000256" key="7">
    <source>
        <dbReference type="ARBA" id="ARBA00022949"/>
    </source>
</evidence>
<evidence type="ECO:0000256" key="2">
    <source>
        <dbReference type="ARBA" id="ARBA00004651"/>
    </source>
</evidence>
<dbReference type="Proteomes" id="UP000521322">
    <property type="component" value="Unassembled WGS sequence"/>
</dbReference>
<keyword evidence="12" id="KW-1185">Reference proteome</keyword>
<dbReference type="InterPro" id="IPR004031">
    <property type="entry name" value="PMP22/EMP/MP20/Claudin"/>
</dbReference>
<dbReference type="GO" id="GO:0005198">
    <property type="term" value="F:structural molecule activity"/>
    <property type="evidence" value="ECO:0007669"/>
    <property type="project" value="InterPro"/>
</dbReference>
<evidence type="ECO:0000256" key="3">
    <source>
        <dbReference type="ARBA" id="ARBA00008295"/>
    </source>
</evidence>
<dbReference type="PANTHER" id="PTHR12002">
    <property type="entry name" value="CLAUDIN"/>
    <property type="match status" value="1"/>
</dbReference>
<name>A0A7K6IG01_9PASS</name>
<dbReference type="GO" id="GO:0005886">
    <property type="term" value="C:plasma membrane"/>
    <property type="evidence" value="ECO:0007669"/>
    <property type="project" value="UniProtKB-SubCell"/>
</dbReference>
<comment type="similarity">
    <text evidence="3">Belongs to the claudin family.</text>
</comment>
<evidence type="ECO:0000256" key="4">
    <source>
        <dbReference type="ARBA" id="ARBA00022427"/>
    </source>
</evidence>
<feature type="transmembrane region" description="Helical" evidence="10">
    <location>
        <begin position="187"/>
        <end position="208"/>
    </location>
</feature>
<evidence type="ECO:0000256" key="8">
    <source>
        <dbReference type="ARBA" id="ARBA00022989"/>
    </source>
</evidence>
<keyword evidence="8 10" id="KW-1133">Transmembrane helix</keyword>
<evidence type="ECO:0000313" key="12">
    <source>
        <dbReference type="Proteomes" id="UP000521322"/>
    </source>
</evidence>
<evidence type="ECO:0000313" key="11">
    <source>
        <dbReference type="EMBL" id="NWV86588.1"/>
    </source>
</evidence>
<keyword evidence="5" id="KW-1003">Cell membrane</keyword>
<proteinExistence type="inferred from homology"/>
<keyword evidence="9 10" id="KW-0472">Membrane</keyword>
<feature type="transmembrane region" description="Helical" evidence="10">
    <location>
        <begin position="141"/>
        <end position="167"/>
    </location>
</feature>
<keyword evidence="7" id="KW-0965">Cell junction</keyword>
<feature type="non-terminal residue" evidence="11">
    <location>
        <position position="241"/>
    </location>
</feature>
<feature type="non-terminal residue" evidence="11">
    <location>
        <position position="1"/>
    </location>
</feature>
<dbReference type="Gene3D" id="1.20.140.150">
    <property type="match status" value="1"/>
</dbReference>
<dbReference type="InterPro" id="IPR006187">
    <property type="entry name" value="Claudin"/>
</dbReference>
<dbReference type="AlphaFoldDB" id="A0A7K6IG01"/>
<protein>
    <submittedName>
        <fullName evidence="11">CLD8 protein</fullName>
    </submittedName>
</protein>
<reference evidence="11 12" key="1">
    <citation type="submission" date="2019-09" db="EMBL/GenBank/DDBJ databases">
        <title>Bird 10,000 Genomes (B10K) Project - Family phase.</title>
        <authorList>
            <person name="Zhang G."/>
        </authorList>
    </citation>
    <scope>NUCLEOTIDE SEQUENCE [LARGE SCALE GENOMIC DNA]</scope>
    <source>
        <strain evidence="11">B10K-DU-029-49</strain>
        <tissue evidence="11">Liver</tissue>
    </source>
</reference>
<dbReference type="Pfam" id="PF00822">
    <property type="entry name" value="PMP22_Claudin"/>
    <property type="match status" value="1"/>
</dbReference>
<gene>
    <name evidence="11" type="primary">Cldn8_1</name>
    <name evidence="11" type="ORF">DASBRO_R05428</name>
</gene>
<keyword evidence="6 10" id="KW-0812">Transmembrane</keyword>
<dbReference type="EMBL" id="VZRN01006819">
    <property type="protein sequence ID" value="NWV86588.1"/>
    <property type="molecule type" value="Genomic_DNA"/>
</dbReference>
<sequence length="241" mass="25921">MGSRALRALGLLLGGTGTVGTVAVTAMPQWRVSAFIESNLIVLEDTWEGLWVHCSRQPNLRMLCQPYASPLALAPALRAARGLMCAGAALAILAVLVAILGMRSTRSTRSTTSTRSMRSREITTRSTGSTWRCWRAEGCGAVAAGLLFLLAAVVELVPLCWVAKSIISDFYDPWVNAVQKRELGQALYLGWGAALCLLAASSVFCCLWSRAGKPRSCGYSIPRHCPSLSETSSSYSKSQYV</sequence>